<comment type="cofactor">
    <cofactor evidence="2 7 8">
        <name>pyridoxal 5'-phosphate</name>
        <dbReference type="ChEBI" id="CHEBI:597326"/>
    </cofactor>
</comment>
<dbReference type="PROSITE" id="PS00395">
    <property type="entry name" value="ALANINE_RACEMASE"/>
    <property type="match status" value="1"/>
</dbReference>
<dbReference type="InterPro" id="IPR011079">
    <property type="entry name" value="Ala_racemase_C"/>
</dbReference>
<keyword evidence="5 7" id="KW-0663">Pyridoxal phosphate</keyword>
<comment type="pathway">
    <text evidence="7">Amino-acid biosynthesis; D-alanine biosynthesis; D-alanine from L-alanine: step 1/1.</text>
</comment>
<dbReference type="UniPathway" id="UPA00042">
    <property type="reaction ID" value="UER00497"/>
</dbReference>
<dbReference type="EC" id="5.1.1.1" evidence="4 7"/>
<dbReference type="InterPro" id="IPR000821">
    <property type="entry name" value="Ala_racemase"/>
</dbReference>
<evidence type="ECO:0000256" key="6">
    <source>
        <dbReference type="ARBA" id="ARBA00023235"/>
    </source>
</evidence>
<comment type="similarity">
    <text evidence="3 7">Belongs to the alanine racemase family.</text>
</comment>
<comment type="catalytic activity">
    <reaction evidence="1 7">
        <text>L-alanine = D-alanine</text>
        <dbReference type="Rhea" id="RHEA:20249"/>
        <dbReference type="ChEBI" id="CHEBI:57416"/>
        <dbReference type="ChEBI" id="CHEBI:57972"/>
        <dbReference type="EC" id="5.1.1.1"/>
    </reaction>
</comment>
<feature type="active site" description="Proton acceptor; specific for L-alanine" evidence="7">
    <location>
        <position position="242"/>
    </location>
</feature>
<dbReference type="SUPFAM" id="SSF50621">
    <property type="entry name" value="Alanine racemase C-terminal domain-like"/>
    <property type="match status" value="1"/>
</dbReference>
<feature type="domain" description="Alanine racemase C-terminal" evidence="10">
    <location>
        <begin position="221"/>
        <end position="344"/>
    </location>
</feature>
<proteinExistence type="inferred from homology"/>
<dbReference type="RefSeq" id="WP_008559981.1">
    <property type="nucleotide sequence ID" value="NZ_BSKQ01000001.1"/>
</dbReference>
<dbReference type="PRINTS" id="PR00992">
    <property type="entry name" value="ALARACEMASE"/>
</dbReference>
<evidence type="ECO:0000259" key="10">
    <source>
        <dbReference type="SMART" id="SM01005"/>
    </source>
</evidence>
<dbReference type="GeneID" id="78396250"/>
<comment type="function">
    <text evidence="7">Catalyzes the interconversion of L-alanine and D-alanine. May also act on other amino acids.</text>
</comment>
<dbReference type="PANTHER" id="PTHR30511">
    <property type="entry name" value="ALANINE RACEMASE"/>
    <property type="match status" value="1"/>
</dbReference>
<dbReference type="AlphaFoldDB" id="A0A0H5D3H4"/>
<evidence type="ECO:0000256" key="9">
    <source>
        <dbReference type="PIRSR" id="PIRSR600821-52"/>
    </source>
</evidence>
<dbReference type="EMBL" id="CVRL01000033">
    <property type="protein sequence ID" value="CRL11584.1"/>
    <property type="molecule type" value="Genomic_DNA"/>
</dbReference>
<evidence type="ECO:0000313" key="11">
    <source>
        <dbReference type="EMBL" id="CRL11584.1"/>
    </source>
</evidence>
<feature type="binding site" evidence="7 9">
    <location>
        <position position="128"/>
    </location>
    <ligand>
        <name>substrate</name>
    </ligand>
</feature>
<dbReference type="Gene3D" id="2.40.37.10">
    <property type="entry name" value="Lyase, Ornithine Decarboxylase, Chain A, domain 1"/>
    <property type="match status" value="1"/>
</dbReference>
<evidence type="ECO:0000256" key="8">
    <source>
        <dbReference type="PIRSR" id="PIRSR600821-50"/>
    </source>
</evidence>
<dbReference type="Proteomes" id="UP000043764">
    <property type="component" value="Unassembled WGS sequence"/>
</dbReference>
<dbReference type="Pfam" id="PF01168">
    <property type="entry name" value="Ala_racemase_N"/>
    <property type="match status" value="1"/>
</dbReference>
<organism evidence="11 12">
    <name type="scientific">Phaeobacter italicus</name>
    <dbReference type="NCBI Taxonomy" id="481446"/>
    <lineage>
        <taxon>Bacteria</taxon>
        <taxon>Pseudomonadati</taxon>
        <taxon>Pseudomonadota</taxon>
        <taxon>Alphaproteobacteria</taxon>
        <taxon>Rhodobacterales</taxon>
        <taxon>Roseobacteraceae</taxon>
        <taxon>Phaeobacter</taxon>
    </lineage>
</organism>
<gene>
    <name evidence="11" type="primary">alr</name>
    <name evidence="11" type="ORF">NIT7321_02452</name>
</gene>
<protein>
    <recommendedName>
        <fullName evidence="4 7">Alanine racemase</fullName>
        <ecNumber evidence="4 7">5.1.1.1</ecNumber>
    </recommendedName>
</protein>
<feature type="active site" description="Proton acceptor; specific for D-alanine" evidence="7">
    <location>
        <position position="33"/>
    </location>
</feature>
<keyword evidence="6 7" id="KW-0413">Isomerase</keyword>
<evidence type="ECO:0000256" key="2">
    <source>
        <dbReference type="ARBA" id="ARBA00001933"/>
    </source>
</evidence>
<dbReference type="InterPro" id="IPR020622">
    <property type="entry name" value="Ala_racemase_pyridoxalP-BS"/>
</dbReference>
<evidence type="ECO:0000256" key="3">
    <source>
        <dbReference type="ARBA" id="ARBA00007880"/>
    </source>
</evidence>
<keyword evidence="12" id="KW-1185">Reference proteome</keyword>
<dbReference type="SUPFAM" id="SSF51419">
    <property type="entry name" value="PLP-binding barrel"/>
    <property type="match status" value="1"/>
</dbReference>
<sequence length="345" mass="36355">MSTAKLTINLDALVTNWRNLDALTNCETAAVVKANGYGLDAGRVGQALAKAGARNFFVAIAEEGVALRRALGPGPGISVFAGHMEGDAKLLRDFQLTPMLNSLDQMLRHFESLPGHAFGVQLDSGMNRLGMEAAEWAAVRDIALGQGPVLVMSHLACADEPSHPMNAQQLQTFSELTDGLDVPRSLSATGGLLLGRNYHFDLCRPGIGLYGGQPFGDALPVAQLDLPVIQIRDLDVGETVGYGNAWSAQRPSRIATVAAGYADGLHRALGNGGISVFAGDTPCPVAGRVSMDLITVDITDLPDSPSHLTILNEQQTVDMLADAGGTIGYEILTSLGSRYARSYTG</sequence>
<dbReference type="InterPro" id="IPR009006">
    <property type="entry name" value="Ala_racemase/Decarboxylase_C"/>
</dbReference>
<dbReference type="PANTHER" id="PTHR30511:SF0">
    <property type="entry name" value="ALANINE RACEMASE, CATABOLIC-RELATED"/>
    <property type="match status" value="1"/>
</dbReference>
<evidence type="ECO:0000256" key="7">
    <source>
        <dbReference type="HAMAP-Rule" id="MF_01201"/>
    </source>
</evidence>
<dbReference type="GO" id="GO:0030632">
    <property type="term" value="P:D-alanine biosynthetic process"/>
    <property type="evidence" value="ECO:0007669"/>
    <property type="project" value="UniProtKB-UniRule"/>
</dbReference>
<accession>A0A0H5D3H4</accession>
<dbReference type="GO" id="GO:0030170">
    <property type="term" value="F:pyridoxal phosphate binding"/>
    <property type="evidence" value="ECO:0007669"/>
    <property type="project" value="UniProtKB-UniRule"/>
</dbReference>
<dbReference type="NCBIfam" id="TIGR00492">
    <property type="entry name" value="alr"/>
    <property type="match status" value="1"/>
</dbReference>
<name>A0A0H5D3H4_9RHOB</name>
<dbReference type="InterPro" id="IPR001608">
    <property type="entry name" value="Ala_racemase_N"/>
</dbReference>
<dbReference type="STRING" id="481446.NIT7645_00849"/>
<evidence type="ECO:0000256" key="1">
    <source>
        <dbReference type="ARBA" id="ARBA00000316"/>
    </source>
</evidence>
<feature type="modified residue" description="N6-(pyridoxal phosphate)lysine" evidence="7 8">
    <location>
        <position position="33"/>
    </location>
</feature>
<evidence type="ECO:0000256" key="5">
    <source>
        <dbReference type="ARBA" id="ARBA00022898"/>
    </source>
</evidence>
<dbReference type="Gene3D" id="3.20.20.10">
    <property type="entry name" value="Alanine racemase"/>
    <property type="match status" value="1"/>
</dbReference>
<evidence type="ECO:0000313" key="12">
    <source>
        <dbReference type="Proteomes" id="UP000043764"/>
    </source>
</evidence>
<dbReference type="GO" id="GO:0005829">
    <property type="term" value="C:cytosol"/>
    <property type="evidence" value="ECO:0007669"/>
    <property type="project" value="TreeGrafter"/>
</dbReference>
<reference evidence="12" key="1">
    <citation type="submission" date="2015-05" db="EMBL/GenBank/DDBJ databases">
        <authorList>
            <person name="Rodrigo-Torres Lidia"/>
            <person name="Arahal R.David."/>
        </authorList>
    </citation>
    <scope>NUCLEOTIDE SEQUENCE [LARGE SCALE GENOMIC DNA]</scope>
    <source>
        <strain evidence="12">CECT 7321</strain>
    </source>
</reference>
<dbReference type="HAMAP" id="MF_01201">
    <property type="entry name" value="Ala_racemase"/>
    <property type="match status" value="1"/>
</dbReference>
<feature type="binding site" evidence="7 9">
    <location>
        <position position="291"/>
    </location>
    <ligand>
        <name>substrate</name>
    </ligand>
</feature>
<dbReference type="Pfam" id="PF00842">
    <property type="entry name" value="Ala_racemase_C"/>
    <property type="match status" value="1"/>
</dbReference>
<dbReference type="CDD" id="cd00430">
    <property type="entry name" value="PLPDE_III_AR"/>
    <property type="match status" value="1"/>
</dbReference>
<evidence type="ECO:0000256" key="4">
    <source>
        <dbReference type="ARBA" id="ARBA00013089"/>
    </source>
</evidence>
<dbReference type="SMART" id="SM01005">
    <property type="entry name" value="Ala_racemase_C"/>
    <property type="match status" value="1"/>
</dbReference>
<dbReference type="InterPro" id="IPR029066">
    <property type="entry name" value="PLP-binding_barrel"/>
</dbReference>
<dbReference type="GO" id="GO:0008784">
    <property type="term" value="F:alanine racemase activity"/>
    <property type="evidence" value="ECO:0007669"/>
    <property type="project" value="UniProtKB-UniRule"/>
</dbReference>